<dbReference type="EMBL" id="AGXW01000002">
    <property type="protein sequence ID" value="EKJ91710.1"/>
    <property type="molecule type" value="Genomic_DNA"/>
</dbReference>
<evidence type="ECO:0000313" key="1">
    <source>
        <dbReference type="EMBL" id="EKJ91710.1"/>
    </source>
</evidence>
<dbReference type="InterPro" id="IPR011004">
    <property type="entry name" value="Trimer_LpxA-like_sf"/>
</dbReference>
<dbReference type="OrthoDB" id="9812571at2"/>
<evidence type="ECO:0008006" key="3">
    <source>
        <dbReference type="Google" id="ProtNLM"/>
    </source>
</evidence>
<dbReference type="Proteomes" id="UP000007995">
    <property type="component" value="Unassembled WGS sequence"/>
</dbReference>
<dbReference type="PANTHER" id="PTHR23416">
    <property type="entry name" value="SIALIC ACID SYNTHASE-RELATED"/>
    <property type="match status" value="1"/>
</dbReference>
<evidence type="ECO:0000313" key="2">
    <source>
        <dbReference type="Proteomes" id="UP000007995"/>
    </source>
</evidence>
<comment type="caution">
    <text evidence="1">The sequence shown here is derived from an EMBL/GenBank/DDBJ whole genome shotgun (WGS) entry which is preliminary data.</text>
</comment>
<dbReference type="HOGENOM" id="CLU_108918_0_0_10"/>
<gene>
    <name evidence="1" type="ORF">HMPREF1057_00545</name>
</gene>
<dbReference type="RefSeq" id="WP_007759309.1">
    <property type="nucleotide sequence ID" value="NZ_AKBZ01000001.1"/>
</dbReference>
<name>K5CQN7_9BACE</name>
<organism evidence="1 2">
    <name type="scientific">Bacteroides finegoldii CL09T03C10</name>
    <dbReference type="NCBI Taxonomy" id="997888"/>
    <lineage>
        <taxon>Bacteria</taxon>
        <taxon>Pseudomonadati</taxon>
        <taxon>Bacteroidota</taxon>
        <taxon>Bacteroidia</taxon>
        <taxon>Bacteroidales</taxon>
        <taxon>Bacteroidaceae</taxon>
        <taxon>Bacteroides</taxon>
    </lineage>
</organism>
<proteinExistence type="predicted"/>
<sequence>MKNVIRALIVLFPWRIKRFLLVKLFHYKIHPTAKIGFSFIYPAFLEMAENATIGSFNVAIHLDKMVIGKNSSIGRCNWITGFSTSIPSQHFIHDETRKSELIIGEESAITKYHHVDCTNQIIIGDYVTIAGYYSQFLTHSIDVYEGRQDSRPIFIEDYCFVGTGVKVLGGSKLPAYSVLGAGAVLNKQYEQKWTVYGGVPAKVIKKLPVTSKYFTREKGFVF</sequence>
<dbReference type="SUPFAM" id="SSF51161">
    <property type="entry name" value="Trimeric LpxA-like enzymes"/>
    <property type="match status" value="1"/>
</dbReference>
<protein>
    <recommendedName>
        <fullName evidence="3">Acyltransferase</fullName>
    </recommendedName>
</protein>
<dbReference type="CDD" id="cd04647">
    <property type="entry name" value="LbH_MAT_like"/>
    <property type="match status" value="1"/>
</dbReference>
<dbReference type="InterPro" id="IPR051159">
    <property type="entry name" value="Hexapeptide_acetyltransf"/>
</dbReference>
<accession>K5CQN7</accession>
<reference evidence="1 2" key="1">
    <citation type="submission" date="2012-02" db="EMBL/GenBank/DDBJ databases">
        <title>The Genome Sequence of Bacteroides finegoldii CL09T03C10.</title>
        <authorList>
            <consortium name="The Broad Institute Genome Sequencing Platform"/>
            <person name="Earl A."/>
            <person name="Ward D."/>
            <person name="Feldgarden M."/>
            <person name="Gevers D."/>
            <person name="Zitomersky N.L."/>
            <person name="Coyne M.J."/>
            <person name="Comstock L.E."/>
            <person name="Young S.K."/>
            <person name="Zeng Q."/>
            <person name="Gargeya S."/>
            <person name="Fitzgerald M."/>
            <person name="Haas B."/>
            <person name="Abouelleil A."/>
            <person name="Alvarado L."/>
            <person name="Arachchi H.M."/>
            <person name="Berlin A."/>
            <person name="Chapman S.B."/>
            <person name="Gearin G."/>
            <person name="Goldberg J."/>
            <person name="Griggs A."/>
            <person name="Gujja S."/>
            <person name="Hansen M."/>
            <person name="Heiman D."/>
            <person name="Howarth C."/>
            <person name="Larimer J."/>
            <person name="Lui A."/>
            <person name="MacDonald P.J.P."/>
            <person name="McCowen C."/>
            <person name="Montmayeur A."/>
            <person name="Murphy C."/>
            <person name="Neiman D."/>
            <person name="Pearson M."/>
            <person name="Priest M."/>
            <person name="Roberts A."/>
            <person name="Saif S."/>
            <person name="Shea T."/>
            <person name="Sisk P."/>
            <person name="Stolte C."/>
            <person name="Sykes S."/>
            <person name="Wortman J."/>
            <person name="Nusbaum C."/>
            <person name="Birren B."/>
        </authorList>
    </citation>
    <scope>NUCLEOTIDE SEQUENCE [LARGE SCALE GENOMIC DNA]</scope>
    <source>
        <strain evidence="1 2">CL09T03C10</strain>
    </source>
</reference>
<dbReference type="AlphaFoldDB" id="K5CQN7"/>
<dbReference type="Gene3D" id="2.160.10.10">
    <property type="entry name" value="Hexapeptide repeat proteins"/>
    <property type="match status" value="1"/>
</dbReference>